<dbReference type="GO" id="GO:0016780">
    <property type="term" value="F:phosphotransferase activity, for other substituted phosphate groups"/>
    <property type="evidence" value="ECO:0007669"/>
    <property type="project" value="TreeGrafter"/>
</dbReference>
<comment type="similarity">
    <text evidence="1">Belongs to the bacterial sugar transferase family.</text>
</comment>
<feature type="transmembrane region" description="Helical" evidence="2">
    <location>
        <begin position="108"/>
        <end position="130"/>
    </location>
</feature>
<gene>
    <name evidence="4" type="ORF">COU16_01405</name>
</gene>
<sequence>MHTSLRGNTVLLLMGDFFTFLVSLVLTLAVRYREVPSTQIIDQHLAPFLILFVIWIGVFVIAGLYDRGIFLSRRQIPRLVLRTQFINIVIAALFFFILPFGIEPKTNLVIYLVISSVLIVFWRLTIFPFFATGKKLSVLVVGDSVEAQGVASVLTSNASFKNIRVFVLSRDQAAGNMQNALHTIASAHALDMIIADMREPHVAALAKDFYTLAFEDQSVQFYHLPTVYEGLHHRIPPSLVGEVWILEHMNMNAPRYAYDFGKRIIDIVGAFILGIPCIFIFPLVAVAVALDSKGPLFYKTQRIGQDGRPITLYKFRTKNGVDVGAAALHSTLVDTEVGKFLRKTRLDELPQLLNVIRGDLSFIGPRPEMPALAEVYAENIPYYSMRHRIKPGLSGWAQINHYDAPRAGVDIERTVTKLSFDLYYLKNRSLLLDLEIALKTIGTLLARSGS</sequence>
<dbReference type="EMBL" id="PFBI01000005">
    <property type="protein sequence ID" value="PIR84677.1"/>
    <property type="molecule type" value="Genomic_DNA"/>
</dbReference>
<accession>A0A2H0UE67</accession>
<dbReference type="PANTHER" id="PTHR30576">
    <property type="entry name" value="COLANIC BIOSYNTHESIS UDP-GLUCOSE LIPID CARRIER TRANSFERASE"/>
    <property type="match status" value="1"/>
</dbReference>
<name>A0A2H0UE67_9BACT</name>
<keyword evidence="2" id="KW-0812">Transmembrane</keyword>
<reference evidence="5" key="1">
    <citation type="submission" date="2017-09" db="EMBL/GenBank/DDBJ databases">
        <title>Depth-based differentiation of microbial function through sediment-hosted aquifers and enrichment of novel symbionts in the deep terrestrial subsurface.</title>
        <authorList>
            <person name="Probst A.J."/>
            <person name="Ladd B."/>
            <person name="Jarett J.K."/>
            <person name="Geller-Mcgrath D.E."/>
            <person name="Sieber C.M.K."/>
            <person name="Emerson J.B."/>
            <person name="Anantharaman K."/>
            <person name="Thomas B.C."/>
            <person name="Malmstrom R."/>
            <person name="Stieglmeier M."/>
            <person name="Klingl A."/>
            <person name="Woyke T."/>
            <person name="Ryan C.M."/>
            <person name="Banfield J.F."/>
        </authorList>
    </citation>
    <scope>NUCLEOTIDE SEQUENCE [LARGE SCALE GENOMIC DNA]</scope>
</reference>
<dbReference type="Proteomes" id="UP000229344">
    <property type="component" value="Unassembled WGS sequence"/>
</dbReference>
<dbReference type="Pfam" id="PF02397">
    <property type="entry name" value="Bac_transf"/>
    <property type="match status" value="1"/>
</dbReference>
<keyword evidence="2" id="KW-1133">Transmembrane helix</keyword>
<dbReference type="PANTHER" id="PTHR30576:SF0">
    <property type="entry name" value="UNDECAPRENYL-PHOSPHATE N-ACETYLGALACTOSAMINYL 1-PHOSPHATE TRANSFERASE-RELATED"/>
    <property type="match status" value="1"/>
</dbReference>
<protein>
    <recommendedName>
        <fullName evidence="3">Bacterial sugar transferase domain-containing protein</fullName>
    </recommendedName>
</protein>
<feature type="transmembrane region" description="Helical" evidence="2">
    <location>
        <begin position="12"/>
        <end position="32"/>
    </location>
</feature>
<feature type="transmembrane region" description="Helical" evidence="2">
    <location>
        <begin position="85"/>
        <end position="102"/>
    </location>
</feature>
<evidence type="ECO:0000313" key="4">
    <source>
        <dbReference type="EMBL" id="PIR84677.1"/>
    </source>
</evidence>
<dbReference type="AlphaFoldDB" id="A0A2H0UE67"/>
<organism evidence="4 5">
    <name type="scientific">Candidatus Kaiserbacteria bacterium CG10_big_fil_rev_8_21_14_0_10_47_16</name>
    <dbReference type="NCBI Taxonomy" id="1974608"/>
    <lineage>
        <taxon>Bacteria</taxon>
        <taxon>Candidatus Kaiseribacteriota</taxon>
    </lineage>
</organism>
<feature type="domain" description="Bacterial sugar transferase" evidence="3">
    <location>
        <begin position="262"/>
        <end position="445"/>
    </location>
</feature>
<dbReference type="InterPro" id="IPR003362">
    <property type="entry name" value="Bact_transf"/>
</dbReference>
<keyword evidence="2" id="KW-0472">Membrane</keyword>
<evidence type="ECO:0000259" key="3">
    <source>
        <dbReference type="Pfam" id="PF02397"/>
    </source>
</evidence>
<evidence type="ECO:0000313" key="5">
    <source>
        <dbReference type="Proteomes" id="UP000229344"/>
    </source>
</evidence>
<comment type="caution">
    <text evidence="4">The sequence shown here is derived from an EMBL/GenBank/DDBJ whole genome shotgun (WGS) entry which is preliminary data.</text>
</comment>
<feature type="transmembrane region" description="Helical" evidence="2">
    <location>
        <begin position="264"/>
        <end position="290"/>
    </location>
</feature>
<feature type="transmembrane region" description="Helical" evidence="2">
    <location>
        <begin position="44"/>
        <end position="65"/>
    </location>
</feature>
<evidence type="ECO:0000256" key="2">
    <source>
        <dbReference type="SAM" id="Phobius"/>
    </source>
</evidence>
<proteinExistence type="inferred from homology"/>
<evidence type="ECO:0000256" key="1">
    <source>
        <dbReference type="ARBA" id="ARBA00006464"/>
    </source>
</evidence>